<sequence length="589" mass="66675">MALGLLKRFRPRPRGTLELVAPGPALLKRTPLSKPLLTSPSTPLRLVFTRSTSETVSRDEFFDYTSGRWLYNEPQQLALRHVRFDVEAMKRIACEAIGARKCSSFEKLAEGAYNKIFLLKFDNNAEAIVRIPNPIAGPPHYVTASEVATMDYVRTVLNIPVPRVLGWSSRASSTPAGVEYIIMEKVNGTALDDRWSRAYPEYEQLLPTVKGVIEMEGRLLRPNFSAFGSLYYTRDVSPALRRRELYHEDSEVTDGADRFRIGPSVNLDFWRGERATMDIDRGPWDSVHDYLIALARCEQAWIKSHAKPRAMHDPYRTAHPPSAHLDLLERFIRAINAGVVFDGPMFSPTLWHPDLNEGNIFVQPDPLPPEVTGIIDWQHACVGPSSLVTTFPRAFAYTGGMVALPPIGPKAVPARFPDNYKSLSPSAKRAARWDWTRANIHVFYSFSSRERQPIRREFAALPHRQALVDLVQAVGRSWADRFMELREGLVVLQGLWGDVFEGGSSSACAIGFTDDEIRRHREEYGAYELYREAREELGEELGVDLDGWVEVERFEEVRSQCAELEKEWDEDATGGPFPYADGMWSSWLG</sequence>
<dbReference type="InterPro" id="IPR002575">
    <property type="entry name" value="Aminoglycoside_PTrfase"/>
</dbReference>
<evidence type="ECO:0000259" key="1">
    <source>
        <dbReference type="Pfam" id="PF01636"/>
    </source>
</evidence>
<dbReference type="SUPFAM" id="SSF56112">
    <property type="entry name" value="Protein kinase-like (PK-like)"/>
    <property type="match status" value="1"/>
</dbReference>
<organism evidence="2 3">
    <name type="scientific">Botryobasidium botryosum (strain FD-172 SS1)</name>
    <dbReference type="NCBI Taxonomy" id="930990"/>
    <lineage>
        <taxon>Eukaryota</taxon>
        <taxon>Fungi</taxon>
        <taxon>Dikarya</taxon>
        <taxon>Basidiomycota</taxon>
        <taxon>Agaricomycotina</taxon>
        <taxon>Agaricomycetes</taxon>
        <taxon>Cantharellales</taxon>
        <taxon>Botryobasidiaceae</taxon>
        <taxon>Botryobasidium</taxon>
    </lineage>
</organism>
<reference evidence="3" key="1">
    <citation type="journal article" date="2014" name="Proc. Natl. Acad. Sci. U.S.A.">
        <title>Extensive sampling of basidiomycete genomes demonstrates inadequacy of the white-rot/brown-rot paradigm for wood decay fungi.</title>
        <authorList>
            <person name="Riley R."/>
            <person name="Salamov A.A."/>
            <person name="Brown D.W."/>
            <person name="Nagy L.G."/>
            <person name="Floudas D."/>
            <person name="Held B.W."/>
            <person name="Levasseur A."/>
            <person name="Lombard V."/>
            <person name="Morin E."/>
            <person name="Otillar R."/>
            <person name="Lindquist E.A."/>
            <person name="Sun H."/>
            <person name="LaButti K.M."/>
            <person name="Schmutz J."/>
            <person name="Jabbour D."/>
            <person name="Luo H."/>
            <person name="Baker S.E."/>
            <person name="Pisabarro A.G."/>
            <person name="Walton J.D."/>
            <person name="Blanchette R.A."/>
            <person name="Henrissat B."/>
            <person name="Martin F."/>
            <person name="Cullen D."/>
            <person name="Hibbett D.S."/>
            <person name="Grigoriev I.V."/>
        </authorList>
    </citation>
    <scope>NUCLEOTIDE SEQUENCE [LARGE SCALE GENOMIC DNA]</scope>
    <source>
        <strain evidence="3">FD-172 SS1</strain>
    </source>
</reference>
<gene>
    <name evidence="2" type="ORF">BOTBODRAFT_35421</name>
</gene>
<name>A0A067M6H5_BOTB1</name>
<feature type="domain" description="Aminoglycoside phosphotransferase" evidence="1">
    <location>
        <begin position="106"/>
        <end position="384"/>
    </location>
</feature>
<dbReference type="OrthoDB" id="2968323at2759"/>
<dbReference type="PANTHER" id="PTHR36091">
    <property type="entry name" value="ALTERED INHERITANCE OF MITOCHONDRIA PROTEIN 9, MITOCHONDRIAL"/>
    <property type="match status" value="1"/>
</dbReference>
<dbReference type="PANTHER" id="PTHR36091:SF2">
    <property type="entry name" value="AMINOGLYCOSIDE PHOSPHOTRANSFERASE DOMAIN-CONTAINING PROTEIN"/>
    <property type="match status" value="1"/>
</dbReference>
<keyword evidence="3" id="KW-1185">Reference proteome</keyword>
<dbReference type="HOGENOM" id="CLU_019189_13_1_1"/>
<dbReference type="Pfam" id="PF01636">
    <property type="entry name" value="APH"/>
    <property type="match status" value="1"/>
</dbReference>
<dbReference type="InterPro" id="IPR051035">
    <property type="entry name" value="Mito_inheritance_9"/>
</dbReference>
<dbReference type="STRING" id="930990.A0A067M6H5"/>
<dbReference type="InterPro" id="IPR011009">
    <property type="entry name" value="Kinase-like_dom_sf"/>
</dbReference>
<protein>
    <recommendedName>
        <fullName evidence="1">Aminoglycoside phosphotransferase domain-containing protein</fullName>
    </recommendedName>
</protein>
<dbReference type="EMBL" id="KL198059">
    <property type="protein sequence ID" value="KDQ11338.1"/>
    <property type="molecule type" value="Genomic_DNA"/>
</dbReference>
<dbReference type="GO" id="GO:0005739">
    <property type="term" value="C:mitochondrion"/>
    <property type="evidence" value="ECO:0007669"/>
    <property type="project" value="TreeGrafter"/>
</dbReference>
<dbReference type="Proteomes" id="UP000027195">
    <property type="component" value="Unassembled WGS sequence"/>
</dbReference>
<dbReference type="Gene3D" id="3.90.1200.10">
    <property type="match status" value="1"/>
</dbReference>
<proteinExistence type="predicted"/>
<evidence type="ECO:0000313" key="2">
    <source>
        <dbReference type="EMBL" id="KDQ11338.1"/>
    </source>
</evidence>
<accession>A0A067M6H5</accession>
<dbReference type="AlphaFoldDB" id="A0A067M6H5"/>
<evidence type="ECO:0000313" key="3">
    <source>
        <dbReference type="Proteomes" id="UP000027195"/>
    </source>
</evidence>
<dbReference type="InParanoid" id="A0A067M6H5"/>